<reference evidence="1 2" key="1">
    <citation type="submission" date="2018-08" db="EMBL/GenBank/DDBJ databases">
        <title>Recombination of ecologically and evolutionarily significant loci maintains genetic cohesion in the Pseudomonas syringae species complex.</title>
        <authorList>
            <person name="Dillon M."/>
            <person name="Thakur S."/>
            <person name="Almeida R.N.D."/>
            <person name="Weir B.S."/>
            <person name="Guttman D.S."/>
        </authorList>
    </citation>
    <scope>NUCLEOTIDE SEQUENCE [LARGE SCALE GENOMIC DNA]</scope>
    <source>
        <strain evidence="1 2">ICMP 6372</strain>
    </source>
</reference>
<organism evidence="1 2">
    <name type="scientific">Pseudomonas savastanoi pv. glycinea</name>
    <name type="common">Pseudomonas syringae pv. glycinea</name>
    <dbReference type="NCBI Taxonomy" id="318"/>
    <lineage>
        <taxon>Bacteria</taxon>
        <taxon>Pseudomonadati</taxon>
        <taxon>Pseudomonadota</taxon>
        <taxon>Gammaproteobacteria</taxon>
        <taxon>Pseudomonadales</taxon>
        <taxon>Pseudomonadaceae</taxon>
        <taxon>Pseudomonas</taxon>
    </lineage>
</organism>
<evidence type="ECO:0000313" key="2">
    <source>
        <dbReference type="Proteomes" id="UP000273536"/>
    </source>
</evidence>
<accession>A0A3M3U4X1</accession>
<sequence length="45" mass="5290">MLTKINQYPCALDFIHMTRNAVRHDAAQAIFVKEVFQTELDVVRR</sequence>
<gene>
    <name evidence="1" type="ORF">ALQ42_02789</name>
</gene>
<proteinExistence type="predicted"/>
<dbReference type="EMBL" id="RBPS01000409">
    <property type="protein sequence ID" value="RMO28212.1"/>
    <property type="molecule type" value="Genomic_DNA"/>
</dbReference>
<name>A0A3M3U4X1_PSESG</name>
<protein>
    <submittedName>
        <fullName evidence="1">Uncharacterized protein</fullName>
    </submittedName>
</protein>
<dbReference type="Proteomes" id="UP000273536">
    <property type="component" value="Unassembled WGS sequence"/>
</dbReference>
<dbReference type="AlphaFoldDB" id="A0A3M3U4X1"/>
<comment type="caution">
    <text evidence="1">The sequence shown here is derived from an EMBL/GenBank/DDBJ whole genome shotgun (WGS) entry which is preliminary data.</text>
</comment>
<evidence type="ECO:0000313" key="1">
    <source>
        <dbReference type="EMBL" id="RMO28212.1"/>
    </source>
</evidence>